<dbReference type="Proteomes" id="UP000253594">
    <property type="component" value="Unassembled WGS sequence"/>
</dbReference>
<dbReference type="Proteomes" id="UP000284767">
    <property type="component" value="Unassembled WGS sequence"/>
</dbReference>
<accession>A0A1S1BXR5</accession>
<proteinExistence type="predicted"/>
<comment type="caution">
    <text evidence="1">The sequence shown here is derived from an EMBL/GenBank/DDBJ whole genome shotgun (WGS) entry which is preliminary data.</text>
</comment>
<sequence>MVRTLTILVIFIFNYLKSISYKLKQPFENNLAQSMISI</sequence>
<evidence type="ECO:0000313" key="4">
    <source>
        <dbReference type="Proteomes" id="UP000253594"/>
    </source>
</evidence>
<dbReference type="EMBL" id="NSNE01000004">
    <property type="protein sequence ID" value="RPM19392.1"/>
    <property type="molecule type" value="Genomic_DNA"/>
</dbReference>
<evidence type="ECO:0000313" key="2">
    <source>
        <dbReference type="EMBL" id="RCI76383.1"/>
    </source>
</evidence>
<evidence type="ECO:0000313" key="6">
    <source>
        <dbReference type="Proteomes" id="UP000433532"/>
    </source>
</evidence>
<reference evidence="3 5" key="3">
    <citation type="submission" date="2019-01" db="EMBL/GenBank/DDBJ databases">
        <title>The Pseudomonas aeruginosa pan-genome provides new insights on its population structure, horizontal gene transfer and pathogenicity.</title>
        <authorList>
            <person name="Freschi L."/>
            <person name="Vincent A.T."/>
            <person name="Jeukens J."/>
            <person name="Emond-Rheault J.-G."/>
            <person name="Kukavica-Ibrulj I."/>
            <person name="Dupont M.-J."/>
            <person name="Charette S.J."/>
            <person name="Boyle B."/>
            <person name="Levesque R.C."/>
        </authorList>
    </citation>
    <scope>NUCLEOTIDE SEQUENCE [LARGE SCALE GENOMIC DNA]</scope>
    <source>
        <strain evidence="3 5">PA-W36</strain>
    </source>
</reference>
<reference evidence="2 4" key="2">
    <citation type="submission" date="2018-07" db="EMBL/GenBank/DDBJ databases">
        <title>Mechanisms of high-level aminoglycoside resistance among Gram-negative pathogens in Brazil.</title>
        <authorList>
            <person name="Ballaben A.S."/>
            <person name="Darini A.L.C."/>
            <person name="Doi Y."/>
        </authorList>
    </citation>
    <scope>NUCLEOTIDE SEQUENCE [LARGE SCALE GENOMIC DNA]</scope>
    <source>
        <strain evidence="2 4">B2-305</strain>
    </source>
</reference>
<evidence type="ECO:0000313" key="5">
    <source>
        <dbReference type="Proteomes" id="UP000284767"/>
    </source>
</evidence>
<evidence type="ECO:0000313" key="3">
    <source>
        <dbReference type="EMBL" id="RPM19392.1"/>
    </source>
</evidence>
<dbReference type="Proteomes" id="UP000433532">
    <property type="component" value="Unassembled WGS sequence"/>
</dbReference>
<name>A0A0C6E975_PSEAI</name>
<dbReference type="EMBL" id="WOAD01000004">
    <property type="protein sequence ID" value="MUI34887.1"/>
    <property type="molecule type" value="Genomic_DNA"/>
</dbReference>
<evidence type="ECO:0000313" key="1">
    <source>
        <dbReference type="EMBL" id="MUI34887.1"/>
    </source>
</evidence>
<protein>
    <submittedName>
        <fullName evidence="1">Uncharacterized protein</fullName>
    </submittedName>
</protein>
<reference evidence="1 6" key="4">
    <citation type="submission" date="2019-11" db="EMBL/GenBank/DDBJ databases">
        <title>Genomes of ocular Pseudomonas aeruginosa isolates.</title>
        <authorList>
            <person name="Khan M."/>
            <person name="Rice S.A."/>
            <person name="Willcox M.D.P."/>
            <person name="Stapleton F."/>
        </authorList>
    </citation>
    <scope>NUCLEOTIDE SEQUENCE [LARGE SCALE GENOMIC DNA]</scope>
    <source>
        <strain evidence="1 6">PA221</strain>
    </source>
</reference>
<dbReference type="EMBL" id="QORE01000040">
    <property type="protein sequence ID" value="RCI76383.1"/>
    <property type="molecule type" value="Genomic_DNA"/>
</dbReference>
<reference evidence="3 5" key="1">
    <citation type="submission" date="2017-08" db="EMBL/GenBank/DDBJ databases">
        <authorList>
            <person name="Feschi L."/>
            <person name="Jeukens J."/>
            <person name="Emond-Rheault J.-G."/>
            <person name="Kukavica-Ibrulj I."/>
            <person name="Boyle B."/>
            <person name="Levesque R.C."/>
        </authorList>
    </citation>
    <scope>NUCLEOTIDE SEQUENCE [LARGE SCALE GENOMIC DNA]</scope>
    <source>
        <strain evidence="3 5">PA-W36</strain>
    </source>
</reference>
<organism evidence="1 6">
    <name type="scientific">Pseudomonas aeruginosa</name>
    <dbReference type="NCBI Taxonomy" id="287"/>
    <lineage>
        <taxon>Bacteria</taxon>
        <taxon>Pseudomonadati</taxon>
        <taxon>Pseudomonadota</taxon>
        <taxon>Gammaproteobacteria</taxon>
        <taxon>Pseudomonadales</taxon>
        <taxon>Pseudomonadaceae</taxon>
        <taxon>Pseudomonas</taxon>
    </lineage>
</organism>
<dbReference type="AlphaFoldDB" id="A0A0C6E975"/>
<accession>A0A0C6E975</accession>
<gene>
    <name evidence="2" type="ORF">DT376_02660</name>
    <name evidence="1" type="ORF">GNQ48_07705</name>
    <name evidence="3" type="ORF">IPC1295_09540</name>
</gene>
<dbReference type="SMR" id="A0A0C6E975"/>